<dbReference type="NCBIfam" id="TIGR02099">
    <property type="entry name" value="YhdP family protein"/>
    <property type="match status" value="1"/>
</dbReference>
<feature type="transmembrane region" description="Helical" evidence="1">
    <location>
        <begin position="20"/>
        <end position="43"/>
    </location>
</feature>
<evidence type="ECO:0000259" key="2">
    <source>
        <dbReference type="Pfam" id="PF13116"/>
    </source>
</evidence>
<keyword evidence="1" id="KW-0472">Membrane</keyword>
<name>A0A139BUC8_9PROT</name>
<reference evidence="3 4" key="2">
    <citation type="submission" date="2016-03" db="EMBL/GenBank/DDBJ databases">
        <title>New uncultured bacterium of the family Gallionellaceae from acid mine drainage: description and reconstruction of genome based on metagenomic analysis of microbial community.</title>
        <authorList>
            <person name="Kadnikov V."/>
            <person name="Ivasenko D."/>
            <person name="Beletsky A."/>
            <person name="Mardanov A."/>
            <person name="Danilova E."/>
            <person name="Pimenov N."/>
            <person name="Karnachuk O."/>
            <person name="Ravin N."/>
        </authorList>
    </citation>
    <scope>NUCLEOTIDE SEQUENCE [LARGE SCALE GENOMIC DNA]</scope>
    <source>
        <strain evidence="3">ShG14-8</strain>
    </source>
</reference>
<protein>
    <recommendedName>
        <fullName evidence="2">YhdP central domain-containing protein</fullName>
    </recommendedName>
</protein>
<dbReference type="Proteomes" id="UP000070578">
    <property type="component" value="Unassembled WGS sequence"/>
</dbReference>
<keyword evidence="1" id="KW-1133">Transmembrane helix</keyword>
<dbReference type="EMBL" id="LSLI01000025">
    <property type="protein sequence ID" value="KXS32579.1"/>
    <property type="molecule type" value="Genomic_DNA"/>
</dbReference>
<accession>A0A139BUC8</accession>
<evidence type="ECO:0000313" key="4">
    <source>
        <dbReference type="Proteomes" id="UP000070578"/>
    </source>
</evidence>
<evidence type="ECO:0000256" key="1">
    <source>
        <dbReference type="SAM" id="Phobius"/>
    </source>
</evidence>
<dbReference type="Pfam" id="PF13116">
    <property type="entry name" value="YhdP"/>
    <property type="match status" value="1"/>
</dbReference>
<sequence>MLNSFPVRLLWHSFNWLTRYTIVALSVIAVLIAIIVMALRYWLLPDIEQYHDRITASLSAAIGNPVTIGKISGDWQGLQPHLDFSDVRLLDEQNQPALILKDVNGTISWMSLLTAQLRLASLEIDRPELLVRRDASSTIFIGGVALSKKGGNNDPADWLLHQYRVVVRDALIVWVDESRDAQPLILNKVNFRLENLLSHHRFALQALPPADLAAPLDVRGDFHGKSFDDLPGWGGTLFTQFGFIDITAWRSWLELPKEFNLGRGGVRSWLTVEGGKITGITADVALHNVVVKLADEVPELSLANMHGRAAWQELSGGFEVMSKGLVLRLQNGIALRPTDFYFRNTGAGNGQPAESEIRANMLQFETMDKLAKYVPMDAGLRAKLDAYAPRGKVSNLEAQWRGEVEKPLSYKITGQFESLAVNQVGNMPGFSGLTFNVDGTDASGRLSINSRRMTVDAPGVVREPLSFATLVGQAGWKKENGVLAINIDNIAVVNDDMAGNLYGSYQTKAGTLGVLDLTGKLTRGDVRRAARYTPLIALNQAGNDWLNGALLAGHTEDFRIRIKGNLSDFPPGPGKPVLFEIDGHARDVVMEFDKGWPQIEKISGEFLIRGNKLEVKAQSATMAGASLQNVTVTVPDMMSKDLLLEVNGEALASGNTFLDFIQKSPVRGYTDGFTDGMRASGNSQLDLSLRVPLLGDKPVKVNGTVRVQDSDIDFGDGVPLLRNTRGVLSFTESGMKANDISADILGGPAIINLQTGANGGVHATLKGSSNMDALRKFRPIPLLSYLHGSTNWDADINVVKKSVQFSINANLQGLRSTLPQPFAKAADQAMTLHMEMNPVPMPSTSPGKASSKLPVPDKAAFVAGQDVISAKLGDIFSAQLSRREENGAMVIKRGLIRFGAKDPSPESKRKRKLLRNREGVWLVGNLPVLSIQGWDGVTGSAKESAGSVLPLAGADLRIDKLTGYGYSITALQIDAAKHGDGLSAKLSSSAANGEVIWEPRGYDAGGLVRARISNLQLTGDEQPAQALRPIEAAKPGLTAKPEAIVTKPHSEMHPGTLPALDIRVENFQLKGKQIGRFEFIGHPEGKDWRLRRLNIANPDGSLVGDGVWSDAAGGMKTQVGLVLDISDAGKILERSGYPNTVKGGNGRLAANLSWSGTPDEFSIAALNGTLKLDTGKGRFLKMDPGAGKLLSVLSLQDLPRHIALGFTDVFSEGFQFDNINGTAAIKDGVIDTQDFHIDGSSAKVTMKGSVDLNRETQDLRVRVMPTIGNSMSVIGAFAISPAVGIGSLIVNKVLGNPLDKLASFEYNVSGTWSNPDVVKISGIKAELNKLGE</sequence>
<dbReference type="PANTHER" id="PTHR38690:SF1">
    <property type="entry name" value="PROTEASE"/>
    <property type="match status" value="1"/>
</dbReference>
<dbReference type="PANTHER" id="PTHR38690">
    <property type="entry name" value="PROTEASE-RELATED"/>
    <property type="match status" value="1"/>
</dbReference>
<keyword evidence="1" id="KW-0812">Transmembrane</keyword>
<evidence type="ECO:0000313" key="3">
    <source>
        <dbReference type="EMBL" id="KXS32579.1"/>
    </source>
</evidence>
<proteinExistence type="predicted"/>
<comment type="caution">
    <text evidence="3">The sequence shown here is derived from an EMBL/GenBank/DDBJ whole genome shotgun (WGS) entry which is preliminary data.</text>
</comment>
<gene>
    <name evidence="3" type="ORF">AWT59_1299</name>
</gene>
<organism evidence="3 4">
    <name type="scientific">Candidatus Gallionella acididurans</name>
    <dbReference type="NCBI Taxonomy" id="1796491"/>
    <lineage>
        <taxon>Bacteria</taxon>
        <taxon>Pseudomonadati</taxon>
        <taxon>Pseudomonadota</taxon>
        <taxon>Betaproteobacteria</taxon>
        <taxon>Nitrosomonadales</taxon>
        <taxon>Gallionellaceae</taxon>
        <taxon>Gallionella</taxon>
    </lineage>
</organism>
<dbReference type="InterPro" id="IPR025263">
    <property type="entry name" value="YhdP_central"/>
</dbReference>
<dbReference type="InterPro" id="IPR011836">
    <property type="entry name" value="YhdP"/>
</dbReference>
<reference evidence="3 4" key="1">
    <citation type="submission" date="2016-02" db="EMBL/GenBank/DDBJ databases">
        <authorList>
            <person name="Wen L."/>
            <person name="He K."/>
            <person name="Yang H."/>
        </authorList>
    </citation>
    <scope>NUCLEOTIDE SEQUENCE [LARGE SCALE GENOMIC DNA]</scope>
    <source>
        <strain evidence="3">ShG14-8</strain>
    </source>
</reference>
<feature type="domain" description="YhdP central" evidence="2">
    <location>
        <begin position="17"/>
        <end position="1317"/>
    </location>
</feature>